<feature type="site" description="Important for catalytic activity for the proton relay mechanism but does not participate directly in the coordination of zinc atom" evidence="6">
    <location>
        <position position="152"/>
    </location>
</feature>
<evidence type="ECO:0000256" key="1">
    <source>
        <dbReference type="ARBA" id="ARBA00022490"/>
    </source>
</evidence>
<feature type="binding site" evidence="6">
    <location>
        <position position="179"/>
    </location>
    <ligand>
        <name>NAD(+)</name>
        <dbReference type="ChEBI" id="CHEBI:57540"/>
    </ligand>
</feature>
<dbReference type="HAMAP" id="MF_00627">
    <property type="entry name" value="Thr_dehydrog"/>
    <property type="match status" value="1"/>
</dbReference>
<comment type="subcellular location">
    <subcellularLocation>
        <location evidence="6">Cytoplasm</location>
    </subcellularLocation>
</comment>
<accession>A0A1H9ZKB9</accession>
<dbReference type="PROSITE" id="PS00059">
    <property type="entry name" value="ADH_ZINC"/>
    <property type="match status" value="1"/>
</dbReference>
<dbReference type="InterPro" id="IPR013149">
    <property type="entry name" value="ADH-like_C"/>
</dbReference>
<feature type="binding site" evidence="6">
    <location>
        <position position="42"/>
    </location>
    <ligand>
        <name>Zn(2+)</name>
        <dbReference type="ChEBI" id="CHEBI:29105"/>
        <label>1</label>
        <note>catalytic</note>
    </ligand>
</feature>
<evidence type="ECO:0000313" key="9">
    <source>
        <dbReference type="EMBL" id="SES82148.1"/>
    </source>
</evidence>
<dbReference type="UniPathway" id="UPA00046">
    <property type="reaction ID" value="UER00505"/>
</dbReference>
<feature type="binding site" evidence="6">
    <location>
        <position position="204"/>
    </location>
    <ligand>
        <name>NAD(+)</name>
        <dbReference type="ChEBI" id="CHEBI:57540"/>
    </ligand>
</feature>
<evidence type="ECO:0000313" key="10">
    <source>
        <dbReference type="Proteomes" id="UP000243819"/>
    </source>
</evidence>
<evidence type="ECO:0000256" key="4">
    <source>
        <dbReference type="ARBA" id="ARBA00023002"/>
    </source>
</evidence>
<dbReference type="OrthoDB" id="9769198at2"/>
<feature type="binding site" evidence="6">
    <location>
        <position position="199"/>
    </location>
    <ligand>
        <name>NAD(+)</name>
        <dbReference type="ChEBI" id="CHEBI:57540"/>
    </ligand>
</feature>
<dbReference type="Gene3D" id="3.90.180.10">
    <property type="entry name" value="Medium-chain alcohol dehydrogenases, catalytic domain"/>
    <property type="match status" value="1"/>
</dbReference>
<evidence type="ECO:0000256" key="6">
    <source>
        <dbReference type="HAMAP-Rule" id="MF_00627"/>
    </source>
</evidence>
<dbReference type="NCBIfam" id="NF003808">
    <property type="entry name" value="PRK05396.1"/>
    <property type="match status" value="1"/>
</dbReference>
<gene>
    <name evidence="6" type="primary">tdh</name>
    <name evidence="9" type="ORF">SAMN03080614_101031</name>
</gene>
<comment type="pathway">
    <text evidence="6">Amino-acid degradation; L-threonine degradation via oxydo-reductase pathway; glycine from L-threonine: step 1/2.</text>
</comment>
<comment type="function">
    <text evidence="6">Catalyzes the NAD(+)-dependent oxidation of L-threonine to 2-amino-3-ketobutyrate.</text>
</comment>
<protein>
    <recommendedName>
        <fullName evidence="6 7">L-threonine 3-dehydrogenase</fullName>
        <shortName evidence="6">TDH</shortName>
        <ecNumber evidence="6 7">1.1.1.103</ecNumber>
    </recommendedName>
</protein>
<feature type="binding site" evidence="6">
    <location>
        <position position="100"/>
    </location>
    <ligand>
        <name>Zn(2+)</name>
        <dbReference type="ChEBI" id="CHEBI:29105"/>
        <label>2</label>
    </ligand>
</feature>
<dbReference type="InterPro" id="IPR036291">
    <property type="entry name" value="NAD(P)-bd_dom_sf"/>
</dbReference>
<dbReference type="PANTHER" id="PTHR43401:SF2">
    <property type="entry name" value="L-THREONINE 3-DEHYDROGENASE"/>
    <property type="match status" value="1"/>
</dbReference>
<proteinExistence type="inferred from homology"/>
<evidence type="ECO:0000256" key="7">
    <source>
        <dbReference type="NCBIfam" id="TIGR00692"/>
    </source>
</evidence>
<comment type="caution">
    <text evidence="6">Lacks conserved residue(s) required for the propagation of feature annotation.</text>
</comment>
<dbReference type="STRING" id="1120990.SAMN03080614_101031"/>
<dbReference type="GO" id="GO:0008743">
    <property type="term" value="F:L-threonine 3-dehydrogenase activity"/>
    <property type="evidence" value="ECO:0007669"/>
    <property type="project" value="UniProtKB-UniRule"/>
</dbReference>
<evidence type="ECO:0000259" key="8">
    <source>
        <dbReference type="SMART" id="SM00829"/>
    </source>
</evidence>
<name>A0A1H9ZKB9_9FIRM</name>
<dbReference type="SMART" id="SM00829">
    <property type="entry name" value="PKS_ER"/>
    <property type="match status" value="1"/>
</dbReference>
<keyword evidence="1 6" id="KW-0963">Cytoplasm</keyword>
<dbReference type="EC" id="1.1.1.103" evidence="6 7"/>
<dbReference type="Pfam" id="PF08240">
    <property type="entry name" value="ADH_N"/>
    <property type="match status" value="1"/>
</dbReference>
<dbReference type="Pfam" id="PF00107">
    <property type="entry name" value="ADH_zinc_N"/>
    <property type="match status" value="1"/>
</dbReference>
<feature type="active site" description="Charge relay system" evidence="6">
    <location>
        <position position="44"/>
    </location>
</feature>
<dbReference type="RefSeq" id="WP_091349570.1">
    <property type="nucleotide sequence ID" value="NZ_FOIF01000010.1"/>
</dbReference>
<feature type="binding site" evidence="6">
    <location>
        <position position="97"/>
    </location>
    <ligand>
        <name>Zn(2+)</name>
        <dbReference type="ChEBI" id="CHEBI:29105"/>
        <label>2</label>
    </ligand>
</feature>
<evidence type="ECO:0000256" key="3">
    <source>
        <dbReference type="ARBA" id="ARBA00022833"/>
    </source>
</evidence>
<keyword evidence="2 6" id="KW-0479">Metal-binding</keyword>
<keyword evidence="10" id="KW-1185">Reference proteome</keyword>
<comment type="subunit">
    <text evidence="6">Homotetramer.</text>
</comment>
<keyword evidence="5 6" id="KW-0520">NAD</keyword>
<dbReference type="Proteomes" id="UP000243819">
    <property type="component" value="Unassembled WGS sequence"/>
</dbReference>
<dbReference type="EMBL" id="FOIF01000010">
    <property type="protein sequence ID" value="SES82148.1"/>
    <property type="molecule type" value="Genomic_DNA"/>
</dbReference>
<organism evidence="9 10">
    <name type="scientific">Anaerobranca gottschalkii DSM 13577</name>
    <dbReference type="NCBI Taxonomy" id="1120990"/>
    <lineage>
        <taxon>Bacteria</taxon>
        <taxon>Bacillati</taxon>
        <taxon>Bacillota</taxon>
        <taxon>Clostridia</taxon>
        <taxon>Eubacteriales</taxon>
        <taxon>Proteinivoracaceae</taxon>
        <taxon>Anaerobranca</taxon>
    </lineage>
</organism>
<comment type="catalytic activity">
    <reaction evidence="6">
        <text>L-threonine + NAD(+) = (2S)-2-amino-3-oxobutanoate + NADH + H(+)</text>
        <dbReference type="Rhea" id="RHEA:13161"/>
        <dbReference type="ChEBI" id="CHEBI:15378"/>
        <dbReference type="ChEBI" id="CHEBI:57540"/>
        <dbReference type="ChEBI" id="CHEBI:57926"/>
        <dbReference type="ChEBI" id="CHEBI:57945"/>
        <dbReference type="ChEBI" id="CHEBI:78948"/>
        <dbReference type="EC" id="1.1.1.103"/>
    </reaction>
</comment>
<feature type="active site" description="Charge relay system" evidence="6">
    <location>
        <position position="47"/>
    </location>
</feature>
<dbReference type="InterPro" id="IPR050129">
    <property type="entry name" value="Zn_alcohol_dh"/>
</dbReference>
<dbReference type="AlphaFoldDB" id="A0A1H9ZKB9"/>
<evidence type="ECO:0000256" key="2">
    <source>
        <dbReference type="ARBA" id="ARBA00022723"/>
    </source>
</evidence>
<keyword evidence="3 6" id="KW-0862">Zinc</keyword>
<dbReference type="InterPro" id="IPR004627">
    <property type="entry name" value="L-Threonine_3-DHase"/>
</dbReference>
<evidence type="ECO:0000256" key="5">
    <source>
        <dbReference type="ARBA" id="ARBA00023027"/>
    </source>
</evidence>
<dbReference type="Gene3D" id="3.40.50.720">
    <property type="entry name" value="NAD(P)-binding Rossmann-like Domain"/>
    <property type="match status" value="1"/>
</dbReference>
<dbReference type="GO" id="GO:0005737">
    <property type="term" value="C:cytoplasm"/>
    <property type="evidence" value="ECO:0007669"/>
    <property type="project" value="UniProtKB-SubCell"/>
</dbReference>
<dbReference type="NCBIfam" id="TIGR00692">
    <property type="entry name" value="tdh"/>
    <property type="match status" value="1"/>
</dbReference>
<feature type="domain" description="Enoyl reductase (ER)" evidence="8">
    <location>
        <begin position="13"/>
        <end position="344"/>
    </location>
</feature>
<feature type="binding site" evidence="6">
    <location>
        <position position="111"/>
    </location>
    <ligand>
        <name>Zn(2+)</name>
        <dbReference type="ChEBI" id="CHEBI:29105"/>
        <label>2</label>
    </ligand>
</feature>
<dbReference type="SUPFAM" id="SSF51735">
    <property type="entry name" value="NAD(P)-binding Rossmann-fold domains"/>
    <property type="match status" value="1"/>
</dbReference>
<feature type="binding site" evidence="6">
    <location>
        <begin position="266"/>
        <end position="268"/>
    </location>
    <ligand>
        <name>NAD(+)</name>
        <dbReference type="ChEBI" id="CHEBI:57540"/>
    </ligand>
</feature>
<feature type="binding site" evidence="6">
    <location>
        <position position="103"/>
    </location>
    <ligand>
        <name>Zn(2+)</name>
        <dbReference type="ChEBI" id="CHEBI:29105"/>
        <label>2</label>
    </ligand>
</feature>
<keyword evidence="4 6" id="KW-0560">Oxidoreductase</keyword>
<reference evidence="10" key="1">
    <citation type="submission" date="2016-10" db="EMBL/GenBank/DDBJ databases">
        <authorList>
            <person name="Varghese N."/>
            <person name="Submissions S."/>
        </authorList>
    </citation>
    <scope>NUCLEOTIDE SEQUENCE [LARGE SCALE GENOMIC DNA]</scope>
    <source>
        <strain evidence="10">DSM 13577</strain>
    </source>
</reference>
<dbReference type="SUPFAM" id="SSF50129">
    <property type="entry name" value="GroES-like"/>
    <property type="match status" value="1"/>
</dbReference>
<sequence>MSEMMKVVMKTKGERGAVLTVKEIPKIGPKEVLVKVLATSICGTDLHIYKWDQWSQKRIKPPLVVGHEFAGEVVEVGSEVENIKVGDVVSAETHIVCEVCELCRTGNAHLCANTKILGVDTQGTFAEYVALPAVNAWVNPKGVDPAFLSIQEPLGNAVQTLLAGEIIGKTVAVVGCGPIGIFAVAVAKAVGAAKVIALEVNDYRLNLAKELGADVIINPKNEDPIIKVLEETEGLGVDVVAEMSGNPTALKQSLKYVKLGGRVSLLGIPAEEVSIDIANDVVFKGINLQGIVGRRMYETWYQVKGLIQSGKLNLAPVVTHRLPLEEFQKGFELMESGQCGKVVLYPDIKILEQYK</sequence>
<dbReference type="InterPro" id="IPR020843">
    <property type="entry name" value="ER"/>
</dbReference>
<comment type="cofactor">
    <cofactor evidence="6">
        <name>Zn(2+)</name>
        <dbReference type="ChEBI" id="CHEBI:29105"/>
    </cofactor>
    <text evidence="6">Binds 2 Zn(2+) ions per subunit.</text>
</comment>
<dbReference type="PANTHER" id="PTHR43401">
    <property type="entry name" value="L-THREONINE 3-DEHYDROGENASE"/>
    <property type="match status" value="1"/>
</dbReference>
<feature type="binding site" evidence="6">
    <location>
        <position position="67"/>
    </location>
    <ligand>
        <name>Zn(2+)</name>
        <dbReference type="ChEBI" id="CHEBI:29105"/>
        <label>1</label>
        <note>catalytic</note>
    </ligand>
</feature>
<dbReference type="InterPro" id="IPR013154">
    <property type="entry name" value="ADH-like_N"/>
</dbReference>
<comment type="similarity">
    <text evidence="6">Belongs to the zinc-containing alcohol dehydrogenase family.</text>
</comment>
<dbReference type="InterPro" id="IPR002328">
    <property type="entry name" value="ADH_Zn_CS"/>
</dbReference>
<feature type="binding site" evidence="6">
    <location>
        <position position="68"/>
    </location>
    <ligand>
        <name>Zn(2+)</name>
        <dbReference type="ChEBI" id="CHEBI:29105"/>
        <label>1</label>
        <note>catalytic</note>
    </ligand>
</feature>
<dbReference type="InterPro" id="IPR011032">
    <property type="entry name" value="GroES-like_sf"/>
</dbReference>
<dbReference type="GO" id="GO:0019518">
    <property type="term" value="P:L-threonine catabolic process to glycine"/>
    <property type="evidence" value="ECO:0007669"/>
    <property type="project" value="UniProtKB-UniPathway"/>
</dbReference>
<dbReference type="GO" id="GO:0008270">
    <property type="term" value="F:zinc ion binding"/>
    <property type="evidence" value="ECO:0007669"/>
    <property type="project" value="UniProtKB-UniRule"/>
</dbReference>